<name>A0ABS2SQ65_9MICO</name>
<accession>A0ABS2SQ65</accession>
<sequence>MAPGFCVSEGVTAQAKETGHDNKCGQNDAGFT</sequence>
<protein>
    <submittedName>
        <fullName evidence="1">Uncharacterized protein</fullName>
    </submittedName>
</protein>
<comment type="caution">
    <text evidence="1">The sequence shown here is derived from an EMBL/GenBank/DDBJ whole genome shotgun (WGS) entry which is preliminary data.</text>
</comment>
<dbReference type="EMBL" id="JAFBCP010000001">
    <property type="protein sequence ID" value="MBM7817388.1"/>
    <property type="molecule type" value="Genomic_DNA"/>
</dbReference>
<evidence type="ECO:0000313" key="2">
    <source>
        <dbReference type="Proteomes" id="UP000809290"/>
    </source>
</evidence>
<organism evidence="1 2">
    <name type="scientific">Brevibacterium paucivorans</name>
    <dbReference type="NCBI Taxonomy" id="170994"/>
    <lineage>
        <taxon>Bacteria</taxon>
        <taxon>Bacillati</taxon>
        <taxon>Actinomycetota</taxon>
        <taxon>Actinomycetes</taxon>
        <taxon>Micrococcales</taxon>
        <taxon>Brevibacteriaceae</taxon>
        <taxon>Brevibacterium</taxon>
    </lineage>
</organism>
<proteinExistence type="predicted"/>
<evidence type="ECO:0000313" key="1">
    <source>
        <dbReference type="EMBL" id="MBM7817388.1"/>
    </source>
</evidence>
<gene>
    <name evidence="1" type="ORF">JOE56_002082</name>
</gene>
<keyword evidence="2" id="KW-1185">Reference proteome</keyword>
<dbReference type="Proteomes" id="UP000809290">
    <property type="component" value="Unassembled WGS sequence"/>
</dbReference>
<reference evidence="1 2" key="1">
    <citation type="submission" date="2021-01" db="EMBL/GenBank/DDBJ databases">
        <title>Sequencing the genomes of 1000 actinobacteria strains.</title>
        <authorList>
            <person name="Klenk H.-P."/>
        </authorList>
    </citation>
    <scope>NUCLEOTIDE SEQUENCE [LARGE SCALE GENOMIC DNA]</scope>
    <source>
        <strain evidence="1 2">DSM 13657</strain>
    </source>
</reference>